<feature type="domain" description="Tetrapyrrole biosynthesis uroporphyrinogen III synthase" evidence="10">
    <location>
        <begin position="21"/>
        <end position="254"/>
    </location>
</feature>
<dbReference type="Gene3D" id="3.40.50.10090">
    <property type="match status" value="2"/>
</dbReference>
<evidence type="ECO:0000256" key="5">
    <source>
        <dbReference type="ARBA" id="ARBA00023244"/>
    </source>
</evidence>
<evidence type="ECO:0000256" key="9">
    <source>
        <dbReference type="RuleBase" id="RU366031"/>
    </source>
</evidence>
<dbReference type="Pfam" id="PF02602">
    <property type="entry name" value="HEM4"/>
    <property type="match status" value="1"/>
</dbReference>
<evidence type="ECO:0000313" key="12">
    <source>
        <dbReference type="Proteomes" id="UP000217895"/>
    </source>
</evidence>
<dbReference type="PANTHER" id="PTHR38042:SF1">
    <property type="entry name" value="UROPORPHYRINOGEN-III SYNTHASE, CHLOROPLASTIC"/>
    <property type="match status" value="1"/>
</dbReference>
<dbReference type="GO" id="GO:0008168">
    <property type="term" value="F:methyltransferase activity"/>
    <property type="evidence" value="ECO:0007669"/>
    <property type="project" value="UniProtKB-KW"/>
</dbReference>
<proteinExistence type="inferred from homology"/>
<dbReference type="EMBL" id="AP018203">
    <property type="protein sequence ID" value="BAY55522.1"/>
    <property type="molecule type" value="Genomic_DNA"/>
</dbReference>
<evidence type="ECO:0000256" key="7">
    <source>
        <dbReference type="ARBA" id="ARBA00040167"/>
    </source>
</evidence>
<evidence type="ECO:0000256" key="2">
    <source>
        <dbReference type="ARBA" id="ARBA00008133"/>
    </source>
</evidence>
<protein>
    <recommendedName>
        <fullName evidence="7 9">Uroporphyrinogen-III synthase</fullName>
        <ecNumber evidence="3 9">4.2.1.75</ecNumber>
    </recommendedName>
</protein>
<comment type="similarity">
    <text evidence="2 9">Belongs to the uroporphyrinogen-III synthase family.</text>
</comment>
<dbReference type="GO" id="GO:0006780">
    <property type="term" value="P:uroporphyrinogen III biosynthetic process"/>
    <property type="evidence" value="ECO:0007669"/>
    <property type="project" value="UniProtKB-UniRule"/>
</dbReference>
<evidence type="ECO:0000256" key="3">
    <source>
        <dbReference type="ARBA" id="ARBA00013109"/>
    </source>
</evidence>
<keyword evidence="12" id="KW-1185">Reference proteome</keyword>
<dbReference type="SUPFAM" id="SSF69618">
    <property type="entry name" value="HemD-like"/>
    <property type="match status" value="1"/>
</dbReference>
<keyword evidence="11" id="KW-0489">Methyltransferase</keyword>
<keyword evidence="5 9" id="KW-0627">Porphyrin biosynthesis</keyword>
<dbReference type="FunFam" id="3.40.50.10090:FF:000001">
    <property type="entry name" value="Bifunctional uroporphyrinogen-III C-methyltransferase/uroporphyrinogen-III synthase"/>
    <property type="match status" value="1"/>
</dbReference>
<dbReference type="EC" id="4.2.1.75" evidence="3 9"/>
<dbReference type="CDD" id="cd06578">
    <property type="entry name" value="HemD"/>
    <property type="match status" value="1"/>
</dbReference>
<keyword evidence="11" id="KW-0808">Transferase</keyword>
<dbReference type="PANTHER" id="PTHR38042">
    <property type="entry name" value="UROPORPHYRINOGEN-III SYNTHASE, CHLOROPLASTIC"/>
    <property type="match status" value="1"/>
</dbReference>
<comment type="pathway">
    <text evidence="1 9">Porphyrin-containing compound metabolism; protoporphyrin-IX biosynthesis; coproporphyrinogen-III from 5-aminolevulinate: step 3/4.</text>
</comment>
<comment type="catalytic activity">
    <reaction evidence="8 9">
        <text>hydroxymethylbilane = uroporphyrinogen III + H2O</text>
        <dbReference type="Rhea" id="RHEA:18965"/>
        <dbReference type="ChEBI" id="CHEBI:15377"/>
        <dbReference type="ChEBI" id="CHEBI:57308"/>
        <dbReference type="ChEBI" id="CHEBI:57845"/>
        <dbReference type="EC" id="4.2.1.75"/>
    </reaction>
</comment>
<reference evidence="11 12" key="1">
    <citation type="submission" date="2017-06" db="EMBL/GenBank/DDBJ databases">
        <title>Genome sequencing of cyanobaciteial culture collection at National Institute for Environmental Studies (NIES).</title>
        <authorList>
            <person name="Hirose Y."/>
            <person name="Shimura Y."/>
            <person name="Fujisawa T."/>
            <person name="Nakamura Y."/>
            <person name="Kawachi M."/>
        </authorList>
    </citation>
    <scope>NUCLEOTIDE SEQUENCE [LARGE SCALE GENOMIC DNA]</scope>
    <source>
        <strain evidence="11 12">NIES-2135</strain>
    </source>
</reference>
<dbReference type="GO" id="GO:0004852">
    <property type="term" value="F:uroporphyrinogen-III synthase activity"/>
    <property type="evidence" value="ECO:0007669"/>
    <property type="project" value="UniProtKB-UniRule"/>
</dbReference>
<gene>
    <name evidence="11" type="ORF">NIES2135_23460</name>
</gene>
<comment type="function">
    <text evidence="6 9">Catalyzes cyclization of the linear tetrapyrrole, hydroxymethylbilane, to the macrocyclic uroporphyrinogen III.</text>
</comment>
<sequence length="266" mass="29201">MNLPLFNKTIIVTRAAGQSSQFAYSLQNYGASVLEMPTIEIVPPSSWAGLDQAIAKINEFDWLILTSTNAVDYFFERLGSQLQDVRGLSGIKIAVVGEKTAQRLRQRGLQPDFIPPDFVADSMVINFPVSVEGKKILFPRVETGGRDVLVRAFSDRGAIVTEVAAYQSTCPRIPDATAIAAIQAHKVDIVTFASSKTVKHFCELLQKAIGDNWSQHLEKVRFASIGPQTSKTCRALLGRVEIEAEEFTLEGLIQAVVRSASLKMDT</sequence>
<name>A0A1Z4JFJ1_LEPBY</name>
<evidence type="ECO:0000256" key="1">
    <source>
        <dbReference type="ARBA" id="ARBA00004772"/>
    </source>
</evidence>
<dbReference type="InterPro" id="IPR036108">
    <property type="entry name" value="4pyrrol_syn_uPrphyn_synt_sf"/>
</dbReference>
<organism evidence="11 12">
    <name type="scientific">Leptolyngbya boryana NIES-2135</name>
    <dbReference type="NCBI Taxonomy" id="1973484"/>
    <lineage>
        <taxon>Bacteria</taxon>
        <taxon>Bacillati</taxon>
        <taxon>Cyanobacteriota</taxon>
        <taxon>Cyanophyceae</taxon>
        <taxon>Leptolyngbyales</taxon>
        <taxon>Leptolyngbyaceae</taxon>
        <taxon>Leptolyngbya group</taxon>
        <taxon>Leptolyngbya</taxon>
    </lineage>
</organism>
<accession>A0A1Z4JFJ1</accession>
<evidence type="ECO:0000313" key="11">
    <source>
        <dbReference type="EMBL" id="BAY55522.1"/>
    </source>
</evidence>
<dbReference type="UniPathway" id="UPA00251">
    <property type="reaction ID" value="UER00320"/>
</dbReference>
<evidence type="ECO:0000256" key="4">
    <source>
        <dbReference type="ARBA" id="ARBA00023239"/>
    </source>
</evidence>
<evidence type="ECO:0000259" key="10">
    <source>
        <dbReference type="Pfam" id="PF02602"/>
    </source>
</evidence>
<evidence type="ECO:0000256" key="8">
    <source>
        <dbReference type="ARBA" id="ARBA00048617"/>
    </source>
</evidence>
<dbReference type="GO" id="GO:0032259">
    <property type="term" value="P:methylation"/>
    <property type="evidence" value="ECO:0007669"/>
    <property type="project" value="UniProtKB-KW"/>
</dbReference>
<dbReference type="GO" id="GO:0006782">
    <property type="term" value="P:protoporphyrinogen IX biosynthetic process"/>
    <property type="evidence" value="ECO:0007669"/>
    <property type="project" value="UniProtKB-UniRule"/>
</dbReference>
<evidence type="ECO:0000256" key="6">
    <source>
        <dbReference type="ARBA" id="ARBA00037589"/>
    </source>
</evidence>
<keyword evidence="4 9" id="KW-0456">Lyase</keyword>
<dbReference type="Proteomes" id="UP000217895">
    <property type="component" value="Chromosome"/>
</dbReference>
<dbReference type="InterPro" id="IPR003754">
    <property type="entry name" value="4pyrrol_synth_uPrphyn_synth"/>
</dbReference>
<dbReference type="InterPro" id="IPR039793">
    <property type="entry name" value="UROS/Hem4"/>
</dbReference>
<dbReference type="AlphaFoldDB" id="A0A1Z4JFJ1"/>